<dbReference type="EMBL" id="JAVHJV010000018">
    <property type="protein sequence ID" value="KAK5937278.1"/>
    <property type="molecule type" value="Genomic_DNA"/>
</dbReference>
<accession>A0ABR0RAH1</accession>
<protein>
    <submittedName>
        <fullName evidence="1">Uncharacterized protein</fullName>
    </submittedName>
</protein>
<organism evidence="1 2">
    <name type="scientific">Knufia obscura</name>
    <dbReference type="NCBI Taxonomy" id="1635080"/>
    <lineage>
        <taxon>Eukaryota</taxon>
        <taxon>Fungi</taxon>
        <taxon>Dikarya</taxon>
        <taxon>Ascomycota</taxon>
        <taxon>Pezizomycotina</taxon>
        <taxon>Eurotiomycetes</taxon>
        <taxon>Chaetothyriomycetidae</taxon>
        <taxon>Chaetothyriales</taxon>
        <taxon>Trichomeriaceae</taxon>
        <taxon>Knufia</taxon>
    </lineage>
</organism>
<sequence>MDDLLVMQEDCSRFDELRHELARLRQQMTALDTPKHQSFHYFLDQSRSYAQALLESLDPPPGYEDCLSMSEPTIQKHESGDFDDSASTLVAPSIVINDVDEAAFCPACVRGIDDARLRVAQARIYEMQKQWRTSWTEQLIHELACLQPADVISARKDAHCADSLSLDDNSHIARLAHECDELRLHSQQLMERSAVCSKGAQTETCHGSST</sequence>
<evidence type="ECO:0000313" key="1">
    <source>
        <dbReference type="EMBL" id="KAK5937278.1"/>
    </source>
</evidence>
<dbReference type="Proteomes" id="UP001334248">
    <property type="component" value="Unassembled WGS sequence"/>
</dbReference>
<reference evidence="1 2" key="1">
    <citation type="journal article" date="2023" name="Res Sq">
        <title>Genomic and morphological characterization of Knufia obscura isolated from the Mars 2020 spacecraft assembly facility.</title>
        <authorList>
            <person name="Chander A.M."/>
            <person name="Teixeira M.M."/>
            <person name="Singh N.K."/>
            <person name="Williams M.P."/>
            <person name="Parker C.W."/>
            <person name="Leo P."/>
            <person name="Stajich J.E."/>
            <person name="Torok T."/>
            <person name="Tighe S."/>
            <person name="Mason C.E."/>
            <person name="Venkateswaran K."/>
        </authorList>
    </citation>
    <scope>NUCLEOTIDE SEQUENCE [LARGE SCALE GENOMIC DNA]</scope>
    <source>
        <strain evidence="1 2">CCFEE 5817</strain>
    </source>
</reference>
<comment type="caution">
    <text evidence="1">The sequence shown here is derived from an EMBL/GenBank/DDBJ whole genome shotgun (WGS) entry which is preliminary data.</text>
</comment>
<keyword evidence="2" id="KW-1185">Reference proteome</keyword>
<name>A0ABR0RAH1_9EURO</name>
<proteinExistence type="predicted"/>
<dbReference type="RefSeq" id="XP_064725368.1">
    <property type="nucleotide sequence ID" value="XM_064878967.1"/>
</dbReference>
<gene>
    <name evidence="1" type="ORF">PMZ80_010578</name>
</gene>
<evidence type="ECO:0000313" key="2">
    <source>
        <dbReference type="Proteomes" id="UP001334248"/>
    </source>
</evidence>
<dbReference type="GeneID" id="90004027"/>